<keyword evidence="1" id="KW-1133">Transmembrane helix</keyword>
<proteinExistence type="predicted"/>
<evidence type="ECO:0000256" key="1">
    <source>
        <dbReference type="SAM" id="Phobius"/>
    </source>
</evidence>
<dbReference type="AlphaFoldDB" id="L7VUV6"/>
<dbReference type="EMBL" id="JX649861">
    <property type="protein sequence ID" value="AGC71066.1"/>
    <property type="molecule type" value="Genomic_DNA"/>
</dbReference>
<reference evidence="2" key="1">
    <citation type="submission" date="2012-09" db="EMBL/GenBank/DDBJ databases">
        <title>Metagenomic Characterization of a Microbial Community in Wastewater Detects High Levels of Antibiotic Resistance.</title>
        <authorList>
            <person name="Abrams M."/>
            <person name="Caldwell A."/>
            <person name="Vandaei E."/>
            <person name="Lee W."/>
            <person name="Perrott J."/>
            <person name="Khan S.Y."/>
            <person name="Ta J."/>
            <person name="Romero D."/>
            <person name="Nguyen V."/>
            <person name="Pourmand N."/>
            <person name="Ouverney C.C."/>
        </authorList>
    </citation>
    <scope>NUCLEOTIDE SEQUENCE</scope>
</reference>
<feature type="transmembrane region" description="Helical" evidence="1">
    <location>
        <begin position="96"/>
        <end position="118"/>
    </location>
</feature>
<feature type="transmembrane region" description="Helical" evidence="1">
    <location>
        <begin position="7"/>
        <end position="25"/>
    </location>
</feature>
<keyword evidence="1" id="KW-0812">Transmembrane</keyword>
<protein>
    <recommendedName>
        <fullName evidence="3">Integral membrane protein</fullName>
    </recommendedName>
</protein>
<evidence type="ECO:0000313" key="2">
    <source>
        <dbReference type="EMBL" id="AGC71066.1"/>
    </source>
</evidence>
<evidence type="ECO:0008006" key="3">
    <source>
        <dbReference type="Google" id="ProtNLM"/>
    </source>
</evidence>
<sequence length="128" mass="13425">MRISPRTTVNLYALGFVIAGVGQSVMNRRVGKNSRWGESGWQREVVIWNAGTVASIAALRATKGEPDRALATGFTALSAMFAANHMYAIVRENGGGVMTHVEALALNLGGIALGVAALRNAKDSGLAE</sequence>
<name>L7VUV6_9BACT</name>
<organism evidence="2">
    <name type="scientific">uncultured bacterium A1Q1_fos_324</name>
    <dbReference type="NCBI Taxonomy" id="1256572"/>
    <lineage>
        <taxon>Bacteria</taxon>
        <taxon>environmental samples</taxon>
    </lineage>
</organism>
<keyword evidence="1" id="KW-0472">Membrane</keyword>
<accession>L7VUV6</accession>